<dbReference type="GO" id="GO:0016460">
    <property type="term" value="C:myosin II complex"/>
    <property type="evidence" value="ECO:0007669"/>
    <property type="project" value="TreeGrafter"/>
</dbReference>
<dbReference type="AlphaFoldDB" id="A0AAD3TF50"/>
<dbReference type="GO" id="GO:0005509">
    <property type="term" value="F:calcium ion binding"/>
    <property type="evidence" value="ECO:0007669"/>
    <property type="project" value="InterPro"/>
</dbReference>
<dbReference type="InterPro" id="IPR018247">
    <property type="entry name" value="EF_Hand_1_Ca_BS"/>
</dbReference>
<evidence type="ECO:0000256" key="3">
    <source>
        <dbReference type="ARBA" id="ARBA00022737"/>
    </source>
</evidence>
<protein>
    <recommendedName>
        <fullName evidence="5">EF-hand domain-containing protein</fullName>
    </recommendedName>
</protein>
<dbReference type="SUPFAM" id="SSF47473">
    <property type="entry name" value="EF-hand"/>
    <property type="match status" value="1"/>
</dbReference>
<dbReference type="PROSITE" id="PS00018">
    <property type="entry name" value="EF_HAND_1"/>
    <property type="match status" value="2"/>
</dbReference>
<name>A0AAD3TF50_NEPGR</name>
<organism evidence="6 7">
    <name type="scientific">Nepenthes gracilis</name>
    <name type="common">Slender pitcher plant</name>
    <dbReference type="NCBI Taxonomy" id="150966"/>
    <lineage>
        <taxon>Eukaryota</taxon>
        <taxon>Viridiplantae</taxon>
        <taxon>Streptophyta</taxon>
        <taxon>Embryophyta</taxon>
        <taxon>Tracheophyta</taxon>
        <taxon>Spermatophyta</taxon>
        <taxon>Magnoliopsida</taxon>
        <taxon>eudicotyledons</taxon>
        <taxon>Gunneridae</taxon>
        <taxon>Pentapetalae</taxon>
        <taxon>Caryophyllales</taxon>
        <taxon>Nepenthaceae</taxon>
        <taxon>Nepenthes</taxon>
    </lineage>
</organism>
<evidence type="ECO:0000256" key="1">
    <source>
        <dbReference type="ARBA" id="ARBA00009763"/>
    </source>
</evidence>
<feature type="domain" description="EF-hand" evidence="5">
    <location>
        <begin position="82"/>
        <end position="117"/>
    </location>
</feature>
<sequence length="155" mass="17549">MAERNFMEDEVIEDQIADLQEAFGFLDDGDGCIDAIEDLGKLIRSLSPNIEDIFAEADADGNGAVFFSEFLTAMARKVKEADAEEQLEEAFKVFDKDQNGYISPNELRHVMINMGERLTDEEVEQMIKEADLDGDGLVNYNDFVSMMMPLRFNFP</sequence>
<dbReference type="PROSITE" id="PS50222">
    <property type="entry name" value="EF_HAND_2"/>
    <property type="match status" value="3"/>
</dbReference>
<dbReference type="InterPro" id="IPR002048">
    <property type="entry name" value="EF_hand_dom"/>
</dbReference>
<feature type="domain" description="EF-hand" evidence="5">
    <location>
        <begin position="118"/>
        <end position="153"/>
    </location>
</feature>
<evidence type="ECO:0000313" key="7">
    <source>
        <dbReference type="Proteomes" id="UP001279734"/>
    </source>
</evidence>
<dbReference type="PANTHER" id="PTHR23048:SF53">
    <property type="entry name" value="CALMODULIN"/>
    <property type="match status" value="1"/>
</dbReference>
<evidence type="ECO:0000313" key="6">
    <source>
        <dbReference type="EMBL" id="GMH28495.1"/>
    </source>
</evidence>
<dbReference type="PANTHER" id="PTHR23048">
    <property type="entry name" value="MYOSIN LIGHT CHAIN 1, 3"/>
    <property type="match status" value="1"/>
</dbReference>
<keyword evidence="3" id="KW-0677">Repeat</keyword>
<keyword evidence="2" id="KW-0479">Metal-binding</keyword>
<dbReference type="EMBL" id="BSYO01000034">
    <property type="protein sequence ID" value="GMH28495.1"/>
    <property type="molecule type" value="Genomic_DNA"/>
</dbReference>
<dbReference type="SMART" id="SM00054">
    <property type="entry name" value="EFh"/>
    <property type="match status" value="4"/>
</dbReference>
<dbReference type="InterPro" id="IPR011992">
    <property type="entry name" value="EF-hand-dom_pair"/>
</dbReference>
<dbReference type="FunFam" id="1.10.238.10:FF:000001">
    <property type="entry name" value="Calmodulin 1"/>
    <property type="match status" value="1"/>
</dbReference>
<feature type="domain" description="EF-hand" evidence="5">
    <location>
        <begin position="45"/>
        <end position="80"/>
    </location>
</feature>
<dbReference type="Proteomes" id="UP001279734">
    <property type="component" value="Unassembled WGS sequence"/>
</dbReference>
<dbReference type="Gene3D" id="1.10.238.10">
    <property type="entry name" value="EF-hand"/>
    <property type="match status" value="3"/>
</dbReference>
<dbReference type="Pfam" id="PF13499">
    <property type="entry name" value="EF-hand_7"/>
    <property type="match status" value="1"/>
</dbReference>
<proteinExistence type="inferred from homology"/>
<evidence type="ECO:0000256" key="4">
    <source>
        <dbReference type="ARBA" id="ARBA00022837"/>
    </source>
</evidence>
<dbReference type="Pfam" id="PF13833">
    <property type="entry name" value="EF-hand_8"/>
    <property type="match status" value="1"/>
</dbReference>
<comment type="similarity">
    <text evidence="1">Belongs to the calmodulin family.</text>
</comment>
<dbReference type="InterPro" id="IPR050230">
    <property type="entry name" value="CALM/Myosin/TropC-like"/>
</dbReference>
<gene>
    <name evidence="6" type="ORF">Nepgr_030338</name>
</gene>
<evidence type="ECO:0000256" key="2">
    <source>
        <dbReference type="ARBA" id="ARBA00022723"/>
    </source>
</evidence>
<keyword evidence="7" id="KW-1185">Reference proteome</keyword>
<dbReference type="CDD" id="cd00051">
    <property type="entry name" value="EFh"/>
    <property type="match status" value="3"/>
</dbReference>
<keyword evidence="4" id="KW-0106">Calcium</keyword>
<accession>A0AAD3TF50</accession>
<evidence type="ECO:0000259" key="5">
    <source>
        <dbReference type="PROSITE" id="PS50222"/>
    </source>
</evidence>
<comment type="caution">
    <text evidence="6">The sequence shown here is derived from an EMBL/GenBank/DDBJ whole genome shotgun (WGS) entry which is preliminary data.</text>
</comment>
<reference evidence="6" key="1">
    <citation type="submission" date="2023-05" db="EMBL/GenBank/DDBJ databases">
        <title>Nepenthes gracilis genome sequencing.</title>
        <authorList>
            <person name="Fukushima K."/>
        </authorList>
    </citation>
    <scope>NUCLEOTIDE SEQUENCE</scope>
    <source>
        <strain evidence="6">SING2019-196</strain>
    </source>
</reference>